<dbReference type="Proteomes" id="UP000037600">
    <property type="component" value="Unassembled WGS sequence"/>
</dbReference>
<dbReference type="EMBL" id="LAZL01000007">
    <property type="protein sequence ID" value="KMT65946.1"/>
    <property type="molecule type" value="Genomic_DNA"/>
</dbReference>
<feature type="region of interest" description="Disordered" evidence="1">
    <location>
        <begin position="293"/>
        <end position="330"/>
    </location>
</feature>
<accession>A0A0J8JMV7</accession>
<keyword evidence="2" id="KW-0472">Membrane</keyword>
<dbReference type="RefSeq" id="WP_048690635.1">
    <property type="nucleotide sequence ID" value="NZ_KQ130485.1"/>
</dbReference>
<reference evidence="3 4" key="1">
    <citation type="submission" date="2015-04" db="EMBL/GenBank/DDBJ databases">
        <title>Draft Genome Sequence of the Novel Agar-Digesting Marine Bacterium Q1.</title>
        <authorList>
            <person name="Li Y."/>
            <person name="Li D."/>
            <person name="Chen G."/>
            <person name="Du Z."/>
        </authorList>
    </citation>
    <scope>NUCLEOTIDE SEQUENCE [LARGE SCALE GENOMIC DNA]</scope>
    <source>
        <strain evidence="3 4">Q1</strain>
    </source>
</reference>
<dbReference type="GO" id="GO:0042834">
    <property type="term" value="F:peptidoglycan binding"/>
    <property type="evidence" value="ECO:0007669"/>
    <property type="project" value="InterPro"/>
</dbReference>
<comment type="caution">
    <text evidence="3">The sequence shown here is derived from an EMBL/GenBank/DDBJ whole genome shotgun (WGS) entry which is preliminary data.</text>
</comment>
<evidence type="ECO:0000256" key="1">
    <source>
        <dbReference type="SAM" id="MobiDB-lite"/>
    </source>
</evidence>
<sequence length="428" mass="47500">MIQSSVWERLAHNLTYSGNIIVYCQPDQPLGRFLPELQESFSISYQVTTQDFSETEFKRKLAQHITGALPEFGNFSLTKLLQLESKTKPIVIAIKGWLPEKILVELLEANQATPDNVKLVFEPEANQCDKFIAKLESLACSVSLIIQNIKPTSYSESSVKLGRAKLTKPLRKFSPTVFLVLVSSLLAAAISGFFIYRSIGETETKVVLPEKSIVETKVNRRDEGLSAALEIDKTKELASDSKIEYNPNMTAAEYFKSKAKANPSSSALETVKVTETLVDQESQLVKLNEPVARKLDTQAKGNTEPKAEPTAQIQEKINEQSSTEPKLEKAESSNISDNAWFLAQEKNSFVIQLSLISDKKLLNEYILDNNLTGKIKIYQLGVRFGVTTGLYASIADAQKGLKSLPEKLSNSGAFAKKISIIQKQISEK</sequence>
<dbReference type="Gene3D" id="3.30.70.1070">
    <property type="entry name" value="Sporulation related repeat"/>
    <property type="match status" value="1"/>
</dbReference>
<organism evidence="3 4">
    <name type="scientific">Catenovulum maritimum</name>
    <dbReference type="NCBI Taxonomy" id="1513271"/>
    <lineage>
        <taxon>Bacteria</taxon>
        <taxon>Pseudomonadati</taxon>
        <taxon>Pseudomonadota</taxon>
        <taxon>Gammaproteobacteria</taxon>
        <taxon>Alteromonadales</taxon>
        <taxon>Alteromonadaceae</taxon>
        <taxon>Catenovulum</taxon>
    </lineage>
</organism>
<dbReference type="AlphaFoldDB" id="A0A0J8JMV7"/>
<evidence type="ECO:0000313" key="4">
    <source>
        <dbReference type="Proteomes" id="UP000037600"/>
    </source>
</evidence>
<gene>
    <name evidence="3" type="ORF">XM47_05665</name>
</gene>
<feature type="compositionally biased region" description="Basic and acidic residues" evidence="1">
    <location>
        <begin position="293"/>
        <end position="307"/>
    </location>
</feature>
<dbReference type="STRING" id="1513271.XM47_05665"/>
<evidence type="ECO:0000313" key="3">
    <source>
        <dbReference type="EMBL" id="KMT65946.1"/>
    </source>
</evidence>
<proteinExistence type="predicted"/>
<feature type="transmembrane region" description="Helical" evidence="2">
    <location>
        <begin position="173"/>
        <end position="196"/>
    </location>
</feature>
<evidence type="ECO:0008006" key="5">
    <source>
        <dbReference type="Google" id="ProtNLM"/>
    </source>
</evidence>
<evidence type="ECO:0000256" key="2">
    <source>
        <dbReference type="SAM" id="Phobius"/>
    </source>
</evidence>
<dbReference type="InterPro" id="IPR036680">
    <property type="entry name" value="SPOR-like_sf"/>
</dbReference>
<keyword evidence="2" id="KW-0812">Transmembrane</keyword>
<feature type="compositionally biased region" description="Polar residues" evidence="1">
    <location>
        <begin position="311"/>
        <end position="324"/>
    </location>
</feature>
<protein>
    <recommendedName>
        <fullName evidence="5">SPOR domain-containing protein</fullName>
    </recommendedName>
</protein>
<keyword evidence="2" id="KW-1133">Transmembrane helix</keyword>
<keyword evidence="4" id="KW-1185">Reference proteome</keyword>
<name>A0A0J8JMV7_9ALTE</name>
<dbReference type="OrthoDB" id="6388105at2"/>